<accession>A0A5M3XBL4</accession>
<organism evidence="1 2">
    <name type="scientific">Acrocarpospora pleiomorpha</name>
    <dbReference type="NCBI Taxonomy" id="90975"/>
    <lineage>
        <taxon>Bacteria</taxon>
        <taxon>Bacillati</taxon>
        <taxon>Actinomycetota</taxon>
        <taxon>Actinomycetes</taxon>
        <taxon>Streptosporangiales</taxon>
        <taxon>Streptosporangiaceae</taxon>
        <taxon>Acrocarpospora</taxon>
    </lineage>
</organism>
<gene>
    <name evidence="1" type="ORF">Aple_010470</name>
</gene>
<keyword evidence="2" id="KW-1185">Reference proteome</keyword>
<evidence type="ECO:0000313" key="2">
    <source>
        <dbReference type="Proteomes" id="UP000377595"/>
    </source>
</evidence>
<evidence type="ECO:0000313" key="1">
    <source>
        <dbReference type="EMBL" id="GES18152.1"/>
    </source>
</evidence>
<comment type="caution">
    <text evidence="1">The sequence shown here is derived from an EMBL/GenBank/DDBJ whole genome shotgun (WGS) entry which is preliminary data.</text>
</comment>
<name>A0A5M3XBL4_9ACTN</name>
<protein>
    <submittedName>
        <fullName evidence="1">Uncharacterized protein</fullName>
    </submittedName>
</protein>
<dbReference type="AlphaFoldDB" id="A0A5M3XBL4"/>
<dbReference type="Proteomes" id="UP000377595">
    <property type="component" value="Unassembled WGS sequence"/>
</dbReference>
<reference evidence="1 2" key="1">
    <citation type="submission" date="2019-10" db="EMBL/GenBank/DDBJ databases">
        <title>Whole genome shotgun sequence of Acrocarpospora pleiomorpha NBRC 16267.</title>
        <authorList>
            <person name="Ichikawa N."/>
            <person name="Kimura A."/>
            <person name="Kitahashi Y."/>
            <person name="Komaki H."/>
            <person name="Oguchi A."/>
        </authorList>
    </citation>
    <scope>NUCLEOTIDE SEQUENCE [LARGE SCALE GENOMIC DNA]</scope>
    <source>
        <strain evidence="1 2">NBRC 16267</strain>
    </source>
</reference>
<dbReference type="EMBL" id="BLAF01000006">
    <property type="protein sequence ID" value="GES18152.1"/>
    <property type="molecule type" value="Genomic_DNA"/>
</dbReference>
<proteinExistence type="predicted"/>
<sequence length="74" mass="8318">MRTEISLSYRLGPKCAKRLGVRRLRFGRRTRAFAVRKVGHVKGQLGLEIEQISVQSGHDVGERTSQCIEGRSPP</sequence>